<evidence type="ECO:0008006" key="3">
    <source>
        <dbReference type="Google" id="ProtNLM"/>
    </source>
</evidence>
<name>A0A974SC75_9BACL</name>
<dbReference type="SUPFAM" id="SSF47598">
    <property type="entry name" value="Ribbon-helix-helix"/>
    <property type="match status" value="1"/>
</dbReference>
<organism evidence="1 2">
    <name type="scientific">Paenibacillus sonchi</name>
    <dbReference type="NCBI Taxonomy" id="373687"/>
    <lineage>
        <taxon>Bacteria</taxon>
        <taxon>Bacillati</taxon>
        <taxon>Bacillota</taxon>
        <taxon>Bacilli</taxon>
        <taxon>Bacillales</taxon>
        <taxon>Paenibacillaceae</taxon>
        <taxon>Paenibacillus</taxon>
        <taxon>Paenibacillus sonchi group</taxon>
    </lineage>
</organism>
<sequence>MNFRLFSHWIRELPSHYQRAPPGGGGVKAGIAKCHFARKQRGSRASTDIFSDFHPANECRLRVPQREGDAMAQAEKTIQITVKLPKKQYEALKKYAATKHLSMADIVRAFIQKGMSVDAYTEEIDFITTIIRQEITIAINSLSNRLAGLASKDLIMSAASYYSTIAIIADLIDMNRYTTFREIEKKARQLAVEYMKMKLTDVEKLFLSGDGFEQDAERLRGGDIDVGSDL</sequence>
<keyword evidence="2" id="KW-1185">Reference proteome</keyword>
<gene>
    <name evidence="1" type="ORF">JI735_32960</name>
</gene>
<dbReference type="EMBL" id="CP068595">
    <property type="protein sequence ID" value="QQZ61138.1"/>
    <property type="molecule type" value="Genomic_DNA"/>
</dbReference>
<accession>A0A974SC75</accession>
<dbReference type="AlphaFoldDB" id="A0A974SC75"/>
<proteinExistence type="predicted"/>
<evidence type="ECO:0000313" key="1">
    <source>
        <dbReference type="EMBL" id="QQZ61138.1"/>
    </source>
</evidence>
<protein>
    <recommendedName>
        <fullName evidence="3">Ribbon-helix-helix protein CopG domain-containing protein</fullName>
    </recommendedName>
</protein>
<evidence type="ECO:0000313" key="2">
    <source>
        <dbReference type="Proteomes" id="UP000595841"/>
    </source>
</evidence>
<dbReference type="InterPro" id="IPR010985">
    <property type="entry name" value="Ribbon_hlx_hlx"/>
</dbReference>
<dbReference type="Proteomes" id="UP000595841">
    <property type="component" value="Chromosome"/>
</dbReference>
<dbReference type="KEGG" id="pson:JI735_32960"/>
<reference evidence="1 2" key="1">
    <citation type="submission" date="2021-01" db="EMBL/GenBank/DDBJ databases">
        <title>Whole genome sequence of Paenibacillus sonchi LMG 24727 for comparative genomics.</title>
        <authorList>
            <person name="Lee G."/>
            <person name="Kim M.-J."/>
            <person name="Lim K."/>
            <person name="Shin J.-H."/>
        </authorList>
    </citation>
    <scope>NUCLEOTIDE SEQUENCE [LARGE SCALE GENOMIC DNA]</scope>
    <source>
        <strain evidence="1 2">LMG 24727</strain>
    </source>
</reference>
<dbReference type="RefSeq" id="WP_202676833.1">
    <property type="nucleotide sequence ID" value="NZ_CP068595.1"/>
</dbReference>
<dbReference type="GO" id="GO:0006355">
    <property type="term" value="P:regulation of DNA-templated transcription"/>
    <property type="evidence" value="ECO:0007669"/>
    <property type="project" value="InterPro"/>
</dbReference>